<dbReference type="EMBL" id="FOCE01000001">
    <property type="protein sequence ID" value="SEM42994.1"/>
    <property type="molecule type" value="Genomic_DNA"/>
</dbReference>
<dbReference type="InterPro" id="IPR036390">
    <property type="entry name" value="WH_DNA-bd_sf"/>
</dbReference>
<dbReference type="InterPro" id="IPR050950">
    <property type="entry name" value="HTH-type_LysR_regulators"/>
</dbReference>
<dbReference type="Gene3D" id="1.10.10.10">
    <property type="entry name" value="Winged helix-like DNA-binding domain superfamily/Winged helix DNA-binding domain"/>
    <property type="match status" value="1"/>
</dbReference>
<organism evidence="6 7">
    <name type="scientific">Gemmobacter aquatilis</name>
    <dbReference type="NCBI Taxonomy" id="933059"/>
    <lineage>
        <taxon>Bacteria</taxon>
        <taxon>Pseudomonadati</taxon>
        <taxon>Pseudomonadota</taxon>
        <taxon>Alphaproteobacteria</taxon>
        <taxon>Rhodobacterales</taxon>
        <taxon>Paracoccaceae</taxon>
        <taxon>Gemmobacter</taxon>
    </lineage>
</organism>
<dbReference type="InterPro" id="IPR005119">
    <property type="entry name" value="LysR_subst-bd"/>
</dbReference>
<name>A0A1H7YAX0_9RHOB</name>
<keyword evidence="2" id="KW-0805">Transcription regulation</keyword>
<dbReference type="GO" id="GO:0003700">
    <property type="term" value="F:DNA-binding transcription factor activity"/>
    <property type="evidence" value="ECO:0007669"/>
    <property type="project" value="InterPro"/>
</dbReference>
<evidence type="ECO:0000313" key="6">
    <source>
        <dbReference type="EMBL" id="SEM42994.1"/>
    </source>
</evidence>
<dbReference type="OrthoDB" id="9803030at2"/>
<dbReference type="PANTHER" id="PTHR30419:SF8">
    <property type="entry name" value="NITROGEN ASSIMILATION TRANSCRIPTIONAL ACTIVATOR-RELATED"/>
    <property type="match status" value="1"/>
</dbReference>
<dbReference type="GO" id="GO:0005829">
    <property type="term" value="C:cytosol"/>
    <property type="evidence" value="ECO:0007669"/>
    <property type="project" value="TreeGrafter"/>
</dbReference>
<feature type="domain" description="HTH lysR-type" evidence="5">
    <location>
        <begin position="8"/>
        <end position="65"/>
    </location>
</feature>
<dbReference type="InterPro" id="IPR000847">
    <property type="entry name" value="LysR_HTH_N"/>
</dbReference>
<dbReference type="SUPFAM" id="SSF53850">
    <property type="entry name" value="Periplasmic binding protein-like II"/>
    <property type="match status" value="1"/>
</dbReference>
<dbReference type="Proteomes" id="UP000198761">
    <property type="component" value="Unassembled WGS sequence"/>
</dbReference>
<dbReference type="RefSeq" id="WP_091296973.1">
    <property type="nucleotide sequence ID" value="NZ_FOCE01000001.1"/>
</dbReference>
<keyword evidence="3 6" id="KW-0238">DNA-binding</keyword>
<evidence type="ECO:0000256" key="1">
    <source>
        <dbReference type="ARBA" id="ARBA00009437"/>
    </source>
</evidence>
<dbReference type="Pfam" id="PF03466">
    <property type="entry name" value="LysR_substrate"/>
    <property type="match status" value="1"/>
</dbReference>
<protein>
    <submittedName>
        <fullName evidence="6">DNA-binding transcriptional regulator, LysR family</fullName>
    </submittedName>
</protein>
<dbReference type="STRING" id="933059.SAMN04488103_101129"/>
<dbReference type="InterPro" id="IPR036388">
    <property type="entry name" value="WH-like_DNA-bd_sf"/>
</dbReference>
<keyword evidence="7" id="KW-1185">Reference proteome</keyword>
<reference evidence="6 7" key="1">
    <citation type="submission" date="2016-10" db="EMBL/GenBank/DDBJ databases">
        <authorList>
            <person name="de Groot N.N."/>
        </authorList>
    </citation>
    <scope>NUCLEOTIDE SEQUENCE [LARGE SCALE GENOMIC DNA]</scope>
    <source>
        <strain evidence="6 7">DSM 3857</strain>
    </source>
</reference>
<gene>
    <name evidence="6" type="ORF">SAMN04488103_101129</name>
</gene>
<proteinExistence type="inferred from homology"/>
<dbReference type="PANTHER" id="PTHR30419">
    <property type="entry name" value="HTH-TYPE TRANSCRIPTIONAL REGULATOR YBHD"/>
    <property type="match status" value="1"/>
</dbReference>
<keyword evidence="4" id="KW-0804">Transcription</keyword>
<comment type="similarity">
    <text evidence="1">Belongs to the LysR transcriptional regulatory family.</text>
</comment>
<evidence type="ECO:0000256" key="3">
    <source>
        <dbReference type="ARBA" id="ARBA00023125"/>
    </source>
</evidence>
<dbReference type="AlphaFoldDB" id="A0A1H7YAX0"/>
<evidence type="ECO:0000259" key="5">
    <source>
        <dbReference type="PROSITE" id="PS50931"/>
    </source>
</evidence>
<accession>A0A1H7YAX0</accession>
<dbReference type="Gene3D" id="3.40.190.10">
    <property type="entry name" value="Periplasmic binding protein-like II"/>
    <property type="match status" value="2"/>
</dbReference>
<dbReference type="PROSITE" id="PS50931">
    <property type="entry name" value="HTH_LYSR"/>
    <property type="match status" value="1"/>
</dbReference>
<sequence length="310" mass="33824">MQNPTATLKPAQLRLIHEIAETRQLQLAAVAVSMTQPAASRMLSEIERAMGAPLFLRQPKGMEPTEIGHVVIRRAQAMLREMRAMAAEVRALQDGFGGTVRVGAVTGPAVGYLVPAIRQIKREAPAVEITVDVAPSRDLLRHLAAGDLDFALARVLPEFDSREFDILPMRDEKVALLVRQGHPLARASAVTLTELSDYEWIMQERGAPIREATLEAFGALGLAEPRNTVNSSSLLLMIAYLSKSDAIAPMSEEVAQLLIQTPVGAAFSVLAVPRDIRVSPYFMLSLRRRQMLPIAAKLRDLVLAQSGLAL</sequence>
<dbReference type="Pfam" id="PF00126">
    <property type="entry name" value="HTH_1"/>
    <property type="match status" value="1"/>
</dbReference>
<evidence type="ECO:0000256" key="4">
    <source>
        <dbReference type="ARBA" id="ARBA00023163"/>
    </source>
</evidence>
<dbReference type="GO" id="GO:0003677">
    <property type="term" value="F:DNA binding"/>
    <property type="evidence" value="ECO:0007669"/>
    <property type="project" value="UniProtKB-KW"/>
</dbReference>
<evidence type="ECO:0000313" key="7">
    <source>
        <dbReference type="Proteomes" id="UP000198761"/>
    </source>
</evidence>
<evidence type="ECO:0000256" key="2">
    <source>
        <dbReference type="ARBA" id="ARBA00023015"/>
    </source>
</evidence>
<dbReference type="SUPFAM" id="SSF46785">
    <property type="entry name" value="Winged helix' DNA-binding domain"/>
    <property type="match status" value="1"/>
</dbReference>